<dbReference type="EMBL" id="JAPZBU010000012">
    <property type="protein sequence ID" value="KAJ5376939.1"/>
    <property type="molecule type" value="Genomic_DNA"/>
</dbReference>
<dbReference type="InterPro" id="IPR040632">
    <property type="entry name" value="Sulfotransfer_4"/>
</dbReference>
<keyword evidence="3" id="KW-1185">Reference proteome</keyword>
<keyword evidence="1" id="KW-0812">Transmembrane</keyword>
<dbReference type="Pfam" id="PF17784">
    <property type="entry name" value="Sulfotransfer_4"/>
    <property type="match status" value="1"/>
</dbReference>
<reference evidence="2" key="2">
    <citation type="journal article" date="2023" name="IMA Fungus">
        <title>Comparative genomic study of the Penicillium genus elucidates a diverse pangenome and 15 lateral gene transfer events.</title>
        <authorList>
            <person name="Petersen C."/>
            <person name="Sorensen T."/>
            <person name="Nielsen M.R."/>
            <person name="Sondergaard T.E."/>
            <person name="Sorensen J.L."/>
            <person name="Fitzpatrick D.A."/>
            <person name="Frisvad J.C."/>
            <person name="Nielsen K.L."/>
        </authorList>
    </citation>
    <scope>NUCLEOTIDE SEQUENCE</scope>
    <source>
        <strain evidence="2">IBT 29677</strain>
    </source>
</reference>
<evidence type="ECO:0000313" key="2">
    <source>
        <dbReference type="EMBL" id="KAJ5376939.1"/>
    </source>
</evidence>
<evidence type="ECO:0000256" key="1">
    <source>
        <dbReference type="SAM" id="Phobius"/>
    </source>
</evidence>
<evidence type="ECO:0000313" key="3">
    <source>
        <dbReference type="Proteomes" id="UP001147747"/>
    </source>
</evidence>
<protein>
    <recommendedName>
        <fullName evidence="4">Sulfotransferase domain-containing protein</fullName>
    </recommendedName>
</protein>
<dbReference type="PANTHER" id="PTHR36978:SF4">
    <property type="entry name" value="P-LOOP CONTAINING NUCLEOSIDE TRIPHOSPHATE HYDROLASE PROTEIN"/>
    <property type="match status" value="1"/>
</dbReference>
<proteinExistence type="predicted"/>
<name>A0A9W9SGQ4_9EURO</name>
<feature type="transmembrane region" description="Helical" evidence="1">
    <location>
        <begin position="262"/>
        <end position="282"/>
    </location>
</feature>
<comment type="caution">
    <text evidence="2">The sequence shown here is derived from an EMBL/GenBank/DDBJ whole genome shotgun (WGS) entry which is preliminary data.</text>
</comment>
<dbReference type="Proteomes" id="UP001147747">
    <property type="component" value="Unassembled WGS sequence"/>
</dbReference>
<reference evidence="2" key="1">
    <citation type="submission" date="2022-12" db="EMBL/GenBank/DDBJ databases">
        <authorList>
            <person name="Petersen C."/>
        </authorList>
    </citation>
    <scope>NUCLEOTIDE SEQUENCE</scope>
    <source>
        <strain evidence="2">IBT 29677</strain>
    </source>
</reference>
<accession>A0A9W9SGQ4</accession>
<dbReference type="GeneID" id="81377442"/>
<organism evidence="2 3">
    <name type="scientific">Penicillium cosmopolitanum</name>
    <dbReference type="NCBI Taxonomy" id="1131564"/>
    <lineage>
        <taxon>Eukaryota</taxon>
        <taxon>Fungi</taxon>
        <taxon>Dikarya</taxon>
        <taxon>Ascomycota</taxon>
        <taxon>Pezizomycotina</taxon>
        <taxon>Eurotiomycetes</taxon>
        <taxon>Eurotiomycetidae</taxon>
        <taxon>Eurotiales</taxon>
        <taxon>Aspergillaceae</taxon>
        <taxon>Penicillium</taxon>
    </lineage>
</organism>
<evidence type="ECO:0008006" key="4">
    <source>
        <dbReference type="Google" id="ProtNLM"/>
    </source>
</evidence>
<dbReference type="InterPro" id="IPR027417">
    <property type="entry name" value="P-loop_NTPase"/>
</dbReference>
<dbReference type="PANTHER" id="PTHR36978">
    <property type="entry name" value="P-LOOP CONTAINING NUCLEOTIDE TRIPHOSPHATE HYDROLASE"/>
    <property type="match status" value="1"/>
</dbReference>
<keyword evidence="1" id="KW-1133">Transmembrane helix</keyword>
<sequence length="298" mass="33649">MSRQVDKLTPPSDIRKKKVIVASASRSGTLGLYGAMKILGYRPYHLYECVCIHGATHIKIFKQAVIAQFNWLSGVRRLKKSDCEKWLADYDKADESKCIIEITSYLGMDVIEAYAEDPEVKFILTERDPRKWARSFNNTSAKVVALSSSFPFNVLKYFHGDLYHFMDMNVLVNQAMASGTKPGDPENEDILCEYYSSYIKNVKSTIPADRLCLIQLEDGIDWDTICPYLGVPVPKEEYPDRNQPERFEYLLNEFLQPRVRTAMLRCGAVAVAAIGIIGWAAITSGPSLLPRFMGISPP</sequence>
<keyword evidence="1" id="KW-0472">Membrane</keyword>
<dbReference type="OrthoDB" id="408152at2759"/>
<dbReference type="RefSeq" id="XP_056481969.1">
    <property type="nucleotide sequence ID" value="XM_056638462.1"/>
</dbReference>
<dbReference type="Gene3D" id="3.40.50.300">
    <property type="entry name" value="P-loop containing nucleotide triphosphate hydrolases"/>
    <property type="match status" value="1"/>
</dbReference>
<gene>
    <name evidence="2" type="ORF">N7509_013825</name>
</gene>
<dbReference type="SUPFAM" id="SSF52540">
    <property type="entry name" value="P-loop containing nucleoside triphosphate hydrolases"/>
    <property type="match status" value="1"/>
</dbReference>
<dbReference type="AlphaFoldDB" id="A0A9W9SGQ4"/>